<reference evidence="4" key="1">
    <citation type="submission" date="2017-02" db="UniProtKB">
        <authorList>
            <consortium name="WormBaseParasite"/>
        </authorList>
    </citation>
    <scope>IDENTIFICATION</scope>
</reference>
<protein>
    <submittedName>
        <fullName evidence="4">Sulfatase domain-containing protein</fullName>
    </submittedName>
</protein>
<evidence type="ECO:0000256" key="1">
    <source>
        <dbReference type="SAM" id="Phobius"/>
    </source>
</evidence>
<keyword evidence="1" id="KW-0812">Transmembrane</keyword>
<gene>
    <name evidence="2" type="ORF">ACOC_LOCUS1918</name>
</gene>
<keyword evidence="1" id="KW-0472">Membrane</keyword>
<accession>A0A0R3PDC0</accession>
<proteinExistence type="predicted"/>
<keyword evidence="1" id="KW-1133">Transmembrane helix</keyword>
<dbReference type="EMBL" id="UYYA01000323">
    <property type="protein sequence ID" value="VDM53503.1"/>
    <property type="molecule type" value="Genomic_DNA"/>
</dbReference>
<evidence type="ECO:0000313" key="4">
    <source>
        <dbReference type="WBParaSite" id="ACOC_0000191701-mRNA-1"/>
    </source>
</evidence>
<name>A0A0R3PDC0_ANGCS</name>
<feature type="transmembrane region" description="Helical" evidence="1">
    <location>
        <begin position="21"/>
        <end position="40"/>
    </location>
</feature>
<evidence type="ECO:0000313" key="2">
    <source>
        <dbReference type="EMBL" id="VDM53503.1"/>
    </source>
</evidence>
<organism evidence="4">
    <name type="scientific">Angiostrongylus costaricensis</name>
    <name type="common">Nematode worm</name>
    <dbReference type="NCBI Taxonomy" id="334426"/>
    <lineage>
        <taxon>Eukaryota</taxon>
        <taxon>Metazoa</taxon>
        <taxon>Ecdysozoa</taxon>
        <taxon>Nematoda</taxon>
        <taxon>Chromadorea</taxon>
        <taxon>Rhabditida</taxon>
        <taxon>Rhabditina</taxon>
        <taxon>Rhabditomorpha</taxon>
        <taxon>Strongyloidea</taxon>
        <taxon>Metastrongylidae</taxon>
        <taxon>Angiostrongylus</taxon>
    </lineage>
</organism>
<dbReference type="WBParaSite" id="ACOC_0000191701-mRNA-1">
    <property type="protein sequence ID" value="ACOC_0000191701-mRNA-1"/>
    <property type="gene ID" value="ACOC_0000191701"/>
</dbReference>
<dbReference type="AlphaFoldDB" id="A0A0R3PDC0"/>
<evidence type="ECO:0000313" key="3">
    <source>
        <dbReference type="Proteomes" id="UP000267027"/>
    </source>
</evidence>
<keyword evidence="3" id="KW-1185">Reference proteome</keyword>
<reference evidence="2 3" key="2">
    <citation type="submission" date="2018-11" db="EMBL/GenBank/DDBJ databases">
        <authorList>
            <consortium name="Pathogen Informatics"/>
        </authorList>
    </citation>
    <scope>NUCLEOTIDE SEQUENCE [LARGE SCALE GENOMIC DNA]</scope>
    <source>
        <strain evidence="2 3">Costa Rica</strain>
    </source>
</reference>
<dbReference type="Proteomes" id="UP000267027">
    <property type="component" value="Unassembled WGS sequence"/>
</dbReference>
<dbReference type="OrthoDB" id="5825384at2759"/>
<sequence length="187" mass="21318">MLIAMLLTETFERFYRRAGKPLIVSLVVSLYALNACMIFSSDYLVEFASYKYTVTDFLGGWTGAPSLNSYENITTACEVLVETHFENYFCQKPFLNYMNIVKEAQPDYLFIIERHLTFLPALNSTEAERAVLSKQAESRIDELSAAVKKKLEDQKGHVIGQKASTISTTIAHSVYYQQDRTLDEEQP</sequence>